<dbReference type="SUPFAM" id="SSF56266">
    <property type="entry name" value="DmpA/ArgJ-like"/>
    <property type="match status" value="1"/>
</dbReference>
<dbReference type="CDD" id="cd02252">
    <property type="entry name" value="nylC_like"/>
    <property type="match status" value="1"/>
</dbReference>
<name>A0A7Y0E0Q1_9PROT</name>
<comment type="caution">
    <text evidence="2">The sequence shown here is derived from an EMBL/GenBank/DDBJ whole genome shotgun (WGS) entry which is preliminary data.</text>
</comment>
<sequence length="340" mass="34611">MTVPKPGTRNSLTDVAGLVVGNAEDRQVRSGTTVILCEPDLRAVAAVQVRGGGPGTRETDALAPGGLVGSVDAVVLSGGSAYGLDAAGGVHAWLGSQGRGYDVGKQRVPIVPSAILYDLSHGGDKDWGEEPPYRRLGREAALAAGPDFTLGKAGAGYGARAGSLEGGLGSASAVDPVTGATVAAIVAVNSFGETTGEDGFFFAAPFERDGEFGGLGPSPNLANPEPVFAKLDSGIAAGRTNTTIAVVATDARLDHADTHRMAVMAEAGFARAIRPIFTPYDGDTVFALSTGRGPAVDLVGLCRLGAIAADCLARAIARGVYEATGTTDWPVWRDRHATAR</sequence>
<proteinExistence type="inferred from homology"/>
<evidence type="ECO:0000313" key="3">
    <source>
        <dbReference type="Proteomes" id="UP000539372"/>
    </source>
</evidence>
<gene>
    <name evidence="2" type="ORF">HH303_11390</name>
</gene>
<dbReference type="RefSeq" id="WP_169625458.1">
    <property type="nucleotide sequence ID" value="NZ_JABBNT010000003.1"/>
</dbReference>
<protein>
    <submittedName>
        <fullName evidence="2">P1 family peptidase</fullName>
    </submittedName>
</protein>
<evidence type="ECO:0000313" key="2">
    <source>
        <dbReference type="EMBL" id="NMM45085.1"/>
    </source>
</evidence>
<comment type="similarity">
    <text evidence="1">Belongs to the peptidase S58 family.</text>
</comment>
<dbReference type="GO" id="GO:0004177">
    <property type="term" value="F:aminopeptidase activity"/>
    <property type="evidence" value="ECO:0007669"/>
    <property type="project" value="TreeGrafter"/>
</dbReference>
<dbReference type="InterPro" id="IPR005321">
    <property type="entry name" value="Peptidase_S58_DmpA"/>
</dbReference>
<reference evidence="2 3" key="1">
    <citation type="submission" date="2020-04" db="EMBL/GenBank/DDBJ databases">
        <title>Rhodospirillaceae bacterium KN72 isolated from deep sea.</title>
        <authorList>
            <person name="Zhang D.-C."/>
        </authorList>
    </citation>
    <scope>NUCLEOTIDE SEQUENCE [LARGE SCALE GENOMIC DNA]</scope>
    <source>
        <strain evidence="2 3">KN72</strain>
    </source>
</reference>
<dbReference type="PANTHER" id="PTHR36512">
    <property type="entry name" value="D-AMINOPEPTIDASE"/>
    <property type="match status" value="1"/>
</dbReference>
<dbReference type="Gene3D" id="3.60.70.12">
    <property type="entry name" value="L-amino peptidase D-ALA esterase/amidase"/>
    <property type="match status" value="1"/>
</dbReference>
<dbReference type="InterPro" id="IPR016117">
    <property type="entry name" value="ArgJ-like_dom_sf"/>
</dbReference>
<evidence type="ECO:0000256" key="1">
    <source>
        <dbReference type="ARBA" id="ARBA00007068"/>
    </source>
</evidence>
<dbReference type="AlphaFoldDB" id="A0A7Y0E0Q1"/>
<dbReference type="Pfam" id="PF03576">
    <property type="entry name" value="Peptidase_S58"/>
    <property type="match status" value="1"/>
</dbReference>
<dbReference type="EMBL" id="JABBNT010000003">
    <property type="protein sequence ID" value="NMM45085.1"/>
    <property type="molecule type" value="Genomic_DNA"/>
</dbReference>
<accession>A0A7Y0E0Q1</accession>
<organism evidence="2 3">
    <name type="scientific">Pacificispira spongiicola</name>
    <dbReference type="NCBI Taxonomy" id="2729598"/>
    <lineage>
        <taxon>Bacteria</taxon>
        <taxon>Pseudomonadati</taxon>
        <taxon>Pseudomonadota</taxon>
        <taxon>Alphaproteobacteria</taxon>
        <taxon>Rhodospirillales</taxon>
        <taxon>Rhodospirillaceae</taxon>
        <taxon>Pacificispira</taxon>
    </lineage>
</organism>
<dbReference type="PANTHER" id="PTHR36512:SF3">
    <property type="entry name" value="BLR5678 PROTEIN"/>
    <property type="match status" value="1"/>
</dbReference>
<dbReference type="Proteomes" id="UP000539372">
    <property type="component" value="Unassembled WGS sequence"/>
</dbReference>
<keyword evidence="3" id="KW-1185">Reference proteome</keyword>